<dbReference type="AlphaFoldDB" id="A0A4Z2BPV7"/>
<feature type="domain" description="DBF4-type" evidence="3">
    <location>
        <begin position="40"/>
        <end position="66"/>
    </location>
</feature>
<evidence type="ECO:0000313" key="4">
    <source>
        <dbReference type="EMBL" id="TNM93962.1"/>
    </source>
</evidence>
<dbReference type="GO" id="GO:0071514">
    <property type="term" value="P:genomic imprinting"/>
    <property type="evidence" value="ECO:0007669"/>
    <property type="project" value="TreeGrafter"/>
</dbReference>
<organism evidence="4 5">
    <name type="scientific">Takifugu bimaculatus</name>
    <dbReference type="NCBI Taxonomy" id="433685"/>
    <lineage>
        <taxon>Eukaryota</taxon>
        <taxon>Metazoa</taxon>
        <taxon>Chordata</taxon>
        <taxon>Craniata</taxon>
        <taxon>Vertebrata</taxon>
        <taxon>Euteleostomi</taxon>
        <taxon>Actinopterygii</taxon>
        <taxon>Neopterygii</taxon>
        <taxon>Teleostei</taxon>
        <taxon>Neoteleostei</taxon>
        <taxon>Acanthomorphata</taxon>
        <taxon>Eupercaria</taxon>
        <taxon>Tetraodontiformes</taxon>
        <taxon>Tetradontoidea</taxon>
        <taxon>Tetraodontidae</taxon>
        <taxon>Takifugu</taxon>
    </lineage>
</organism>
<keyword evidence="1" id="KW-0862">Zinc</keyword>
<gene>
    <name evidence="4" type="ORF">fugu_002138</name>
</gene>
<feature type="compositionally biased region" description="Basic residues" evidence="2">
    <location>
        <begin position="208"/>
        <end position="221"/>
    </location>
</feature>
<feature type="region of interest" description="Disordered" evidence="2">
    <location>
        <begin position="523"/>
        <end position="542"/>
    </location>
</feature>
<feature type="region of interest" description="Disordered" evidence="2">
    <location>
        <begin position="144"/>
        <end position="239"/>
    </location>
</feature>
<feature type="compositionally biased region" description="Basic and acidic residues" evidence="2">
    <location>
        <begin position="13"/>
        <end position="30"/>
    </location>
</feature>
<dbReference type="PANTHER" id="PTHR21639:SF5">
    <property type="entry name" value="DBF4-TYPE ZINC FINGER-CONTAINING PROTEIN 2"/>
    <property type="match status" value="1"/>
</dbReference>
<dbReference type="PROSITE" id="PS51265">
    <property type="entry name" value="ZF_DBF4"/>
    <property type="match status" value="1"/>
</dbReference>
<sequence length="558" mass="63329">MCSRSSHSSRMSHTNEGDQRRAESSNRVRAEPQVGPSGSQPIRQGYCGYCRVLYTNLDQHLASLRHLDSVHISCQGSDPPSTLTTGRTRQTLMERFLHDVLQHHPHHYQDNRPSHADLPCISTPPLPGKELDEVFLSDVNQPLGAREHTSRNDPDIYHQPVNPVGGPQSVTAERIHDRLSGPVREEEPGTHTLHAETPSFHPNQTRPASHRKAHRKTNRRKCSNDDDSPPLMSPDSDLQSHAQLKRYVCTQSGPNVDTRPPSQLRPWCSWHKERREAQKEVFSLDQCKLLDQTIEEVIQKCCHGVSSTSCDEEKFFFSLPVSMDTQSDDSDSVVQVALQTPVQVRQIEDQHVSRLMEVQVDLEDQMYAQQLDAALQSQQRARDGARLEDGFWALPIEEVLPAPEHIPESFRGKTWAQIEQEDEEKVEKLVRQFRKEKFICYFDSESLARFGRRSHKKEKSYDMVVVSDGGVLPLLDCGHDGSECARKTKRRVFKLASRCQVRTINDFSASKFPVTRFPLFEGGQSKSQHSDDPTSGPSCPSAGLRSPFHWHLCTPSRH</sequence>
<feature type="compositionally biased region" description="Low complexity" evidence="2">
    <location>
        <begin position="1"/>
        <end position="12"/>
    </location>
</feature>
<dbReference type="EMBL" id="SWLE01000012">
    <property type="protein sequence ID" value="TNM93962.1"/>
    <property type="molecule type" value="Genomic_DNA"/>
</dbReference>
<proteinExistence type="predicted"/>
<feature type="compositionally biased region" description="Basic and acidic residues" evidence="2">
    <location>
        <begin position="145"/>
        <end position="156"/>
    </location>
</feature>
<feature type="compositionally biased region" description="Low complexity" evidence="2">
    <location>
        <begin position="229"/>
        <end position="239"/>
    </location>
</feature>
<evidence type="ECO:0000313" key="5">
    <source>
        <dbReference type="Proteomes" id="UP000516260"/>
    </source>
</evidence>
<accession>A0A4Z2BPV7</accession>
<keyword evidence="1" id="KW-0479">Metal-binding</keyword>
<dbReference type="GO" id="GO:0008270">
    <property type="term" value="F:zinc ion binding"/>
    <property type="evidence" value="ECO:0007669"/>
    <property type="project" value="UniProtKB-KW"/>
</dbReference>
<feature type="compositionally biased region" description="Basic and acidic residues" evidence="2">
    <location>
        <begin position="173"/>
        <end position="189"/>
    </location>
</feature>
<comment type="caution">
    <text evidence="4">The sequence shown here is derived from an EMBL/GenBank/DDBJ whole genome shotgun (WGS) entry which is preliminary data.</text>
</comment>
<evidence type="ECO:0000259" key="3">
    <source>
        <dbReference type="PROSITE" id="PS51265"/>
    </source>
</evidence>
<keyword evidence="1" id="KW-0863">Zinc-finger</keyword>
<feature type="region of interest" description="Disordered" evidence="2">
    <location>
        <begin position="1"/>
        <end position="40"/>
    </location>
</feature>
<evidence type="ECO:0000256" key="2">
    <source>
        <dbReference type="SAM" id="MobiDB-lite"/>
    </source>
</evidence>
<keyword evidence="5" id="KW-1185">Reference proteome</keyword>
<dbReference type="GO" id="GO:0003676">
    <property type="term" value="F:nucleic acid binding"/>
    <property type="evidence" value="ECO:0007669"/>
    <property type="project" value="InterPro"/>
</dbReference>
<dbReference type="InterPro" id="IPR038890">
    <property type="entry name" value="ZDBF2"/>
</dbReference>
<protein>
    <recommendedName>
        <fullName evidence="3">DBF4-type domain-containing protein</fullName>
    </recommendedName>
</protein>
<evidence type="ECO:0000256" key="1">
    <source>
        <dbReference type="PROSITE-ProRule" id="PRU00600"/>
    </source>
</evidence>
<dbReference type="PANTHER" id="PTHR21639">
    <property type="entry name" value="DBF4-TYPE ZINC FINGER-CONTAINING PROTEIN 2"/>
    <property type="match status" value="1"/>
</dbReference>
<dbReference type="Proteomes" id="UP000516260">
    <property type="component" value="Chromosome 2"/>
</dbReference>
<name>A0A4Z2BPV7_9TELE</name>
<dbReference type="InterPro" id="IPR006572">
    <property type="entry name" value="Znf_DBF"/>
</dbReference>
<reference evidence="4 5" key="1">
    <citation type="submission" date="2019-04" db="EMBL/GenBank/DDBJ databases">
        <title>The sequence and de novo assembly of Takifugu bimaculatus genome using PacBio and Hi-C technologies.</title>
        <authorList>
            <person name="Xu P."/>
            <person name="Liu B."/>
            <person name="Zhou Z."/>
        </authorList>
    </citation>
    <scope>NUCLEOTIDE SEQUENCE [LARGE SCALE GENOMIC DNA]</scope>
    <source>
        <strain evidence="4">TB-2018</strain>
        <tissue evidence="4">Muscle</tissue>
    </source>
</reference>